<name>A0AAV9RGU1_9TELE</name>
<reference evidence="1 2" key="1">
    <citation type="submission" date="2021-06" db="EMBL/GenBank/DDBJ databases">
        <authorList>
            <person name="Palmer J.M."/>
        </authorList>
    </citation>
    <scope>NUCLEOTIDE SEQUENCE [LARGE SCALE GENOMIC DNA]</scope>
    <source>
        <strain evidence="1 2">MEX-2019</strain>
        <tissue evidence="1">Muscle</tissue>
    </source>
</reference>
<dbReference type="AlphaFoldDB" id="A0AAV9RGU1"/>
<dbReference type="EMBL" id="JAHHUM010001835">
    <property type="protein sequence ID" value="KAK5608243.1"/>
    <property type="molecule type" value="Genomic_DNA"/>
</dbReference>
<evidence type="ECO:0000313" key="2">
    <source>
        <dbReference type="Proteomes" id="UP001311232"/>
    </source>
</evidence>
<keyword evidence="2" id="KW-1185">Reference proteome</keyword>
<gene>
    <name evidence="1" type="ORF">CRENBAI_002080</name>
</gene>
<protein>
    <submittedName>
        <fullName evidence="1">Uncharacterized protein</fullName>
    </submittedName>
</protein>
<sequence length="99" mass="11577">MAKKRWSIHNCTEEQSLLEKRRVLKGTFCPRIMVQTNRYTWERISKETNASIPLLFRTSLNVRSAGTCCNQKLERRLQQTTKLLPKGGSVEDDHKCYGY</sequence>
<comment type="caution">
    <text evidence="1">The sequence shown here is derived from an EMBL/GenBank/DDBJ whole genome shotgun (WGS) entry which is preliminary data.</text>
</comment>
<accession>A0AAV9RGU1</accession>
<organism evidence="1 2">
    <name type="scientific">Crenichthys baileyi</name>
    <name type="common">White River springfish</name>
    <dbReference type="NCBI Taxonomy" id="28760"/>
    <lineage>
        <taxon>Eukaryota</taxon>
        <taxon>Metazoa</taxon>
        <taxon>Chordata</taxon>
        <taxon>Craniata</taxon>
        <taxon>Vertebrata</taxon>
        <taxon>Euteleostomi</taxon>
        <taxon>Actinopterygii</taxon>
        <taxon>Neopterygii</taxon>
        <taxon>Teleostei</taxon>
        <taxon>Neoteleostei</taxon>
        <taxon>Acanthomorphata</taxon>
        <taxon>Ovalentaria</taxon>
        <taxon>Atherinomorphae</taxon>
        <taxon>Cyprinodontiformes</taxon>
        <taxon>Goodeidae</taxon>
        <taxon>Crenichthys</taxon>
    </lineage>
</organism>
<proteinExistence type="predicted"/>
<dbReference type="Proteomes" id="UP001311232">
    <property type="component" value="Unassembled WGS sequence"/>
</dbReference>
<evidence type="ECO:0000313" key="1">
    <source>
        <dbReference type="EMBL" id="KAK5608243.1"/>
    </source>
</evidence>